<dbReference type="Pfam" id="PF00931">
    <property type="entry name" value="NB-ARC"/>
    <property type="match status" value="2"/>
</dbReference>
<keyword evidence="6" id="KW-0175">Coiled coil</keyword>
<reference evidence="12" key="1">
    <citation type="journal article" date="2014" name="Science">
        <title>Ancient hybridizations among the ancestral genomes of bread wheat.</title>
        <authorList>
            <consortium name="International Wheat Genome Sequencing Consortium,"/>
            <person name="Marcussen T."/>
            <person name="Sandve S.R."/>
            <person name="Heier L."/>
            <person name="Spannagl M."/>
            <person name="Pfeifer M."/>
            <person name="Jakobsen K.S."/>
            <person name="Wulff B.B."/>
            <person name="Steuernagel B."/>
            <person name="Mayer K.F."/>
            <person name="Olsen O.A."/>
        </authorList>
    </citation>
    <scope>NUCLEOTIDE SEQUENCE [LARGE SCALE GENOMIC DNA]</scope>
    <source>
        <strain evidence="12">cv. AL8/78</strain>
    </source>
</reference>
<dbReference type="PANTHER" id="PTHR23155">
    <property type="entry name" value="DISEASE RESISTANCE PROTEIN RP"/>
    <property type="match status" value="1"/>
</dbReference>
<dbReference type="InterPro" id="IPR038005">
    <property type="entry name" value="RX-like_CC"/>
</dbReference>
<accession>A0A453MS66</accession>
<evidence type="ECO:0000313" key="12">
    <source>
        <dbReference type="Proteomes" id="UP000015105"/>
    </source>
</evidence>
<keyword evidence="12" id="KW-1185">Reference proteome</keyword>
<reference evidence="11" key="3">
    <citation type="journal article" date="2017" name="Nature">
        <title>Genome sequence of the progenitor of the wheat D genome Aegilops tauschii.</title>
        <authorList>
            <person name="Luo M.C."/>
            <person name="Gu Y.Q."/>
            <person name="Puiu D."/>
            <person name="Wang H."/>
            <person name="Twardziok S.O."/>
            <person name="Deal K.R."/>
            <person name="Huo N."/>
            <person name="Zhu T."/>
            <person name="Wang L."/>
            <person name="Wang Y."/>
            <person name="McGuire P.E."/>
            <person name="Liu S."/>
            <person name="Long H."/>
            <person name="Ramasamy R.K."/>
            <person name="Rodriguez J.C."/>
            <person name="Van S.L."/>
            <person name="Yuan L."/>
            <person name="Wang Z."/>
            <person name="Xia Z."/>
            <person name="Xiao L."/>
            <person name="Anderson O.D."/>
            <person name="Ouyang S."/>
            <person name="Liang Y."/>
            <person name="Zimin A.V."/>
            <person name="Pertea G."/>
            <person name="Qi P."/>
            <person name="Bennetzen J.L."/>
            <person name="Dai X."/>
            <person name="Dawson M.W."/>
            <person name="Muller H.G."/>
            <person name="Kugler K."/>
            <person name="Rivarola-Duarte L."/>
            <person name="Spannagl M."/>
            <person name="Mayer K.F.X."/>
            <person name="Lu F.H."/>
            <person name="Bevan M.W."/>
            <person name="Leroy P."/>
            <person name="Li P."/>
            <person name="You F.M."/>
            <person name="Sun Q."/>
            <person name="Liu Z."/>
            <person name="Lyons E."/>
            <person name="Wicker T."/>
            <person name="Salzberg S.L."/>
            <person name="Devos K.M."/>
            <person name="Dvorak J."/>
        </authorList>
    </citation>
    <scope>NUCLEOTIDE SEQUENCE [LARGE SCALE GENOMIC DNA]</scope>
    <source>
        <strain evidence="11">cv. AL8/78</strain>
    </source>
</reference>
<dbReference type="EnsemblPlants" id="AET6Gv20055800.8">
    <property type="protein sequence ID" value="AET6Gv20055800.8"/>
    <property type="gene ID" value="AET6Gv20055800"/>
</dbReference>
<evidence type="ECO:0000256" key="6">
    <source>
        <dbReference type="ARBA" id="ARBA00023054"/>
    </source>
</evidence>
<dbReference type="PRINTS" id="PR00364">
    <property type="entry name" value="DISEASERSIST"/>
</dbReference>
<dbReference type="Pfam" id="PF23598">
    <property type="entry name" value="LRR_14"/>
    <property type="match status" value="1"/>
</dbReference>
<dbReference type="InterPro" id="IPR055414">
    <property type="entry name" value="LRR_R13L4/SHOC2-like"/>
</dbReference>
<dbReference type="Proteomes" id="UP000015105">
    <property type="component" value="Chromosome 6D"/>
</dbReference>
<comment type="similarity">
    <text evidence="1">Belongs to the disease resistance NB-LRR family.</text>
</comment>
<feature type="domain" description="NB-ARC" evidence="8">
    <location>
        <begin position="178"/>
        <end position="360"/>
    </location>
</feature>
<evidence type="ECO:0000313" key="11">
    <source>
        <dbReference type="EnsemblPlants" id="AET6Gv20055800.8"/>
    </source>
</evidence>
<organism evidence="11 12">
    <name type="scientific">Aegilops tauschii subsp. strangulata</name>
    <name type="common">Goatgrass</name>
    <dbReference type="NCBI Taxonomy" id="200361"/>
    <lineage>
        <taxon>Eukaryota</taxon>
        <taxon>Viridiplantae</taxon>
        <taxon>Streptophyta</taxon>
        <taxon>Embryophyta</taxon>
        <taxon>Tracheophyta</taxon>
        <taxon>Spermatophyta</taxon>
        <taxon>Magnoliopsida</taxon>
        <taxon>Liliopsida</taxon>
        <taxon>Poales</taxon>
        <taxon>Poaceae</taxon>
        <taxon>BOP clade</taxon>
        <taxon>Pooideae</taxon>
        <taxon>Triticodae</taxon>
        <taxon>Triticeae</taxon>
        <taxon>Triticinae</taxon>
        <taxon>Aegilops</taxon>
    </lineage>
</organism>
<dbReference type="InterPro" id="IPR032675">
    <property type="entry name" value="LRR_dom_sf"/>
</dbReference>
<reference evidence="11" key="5">
    <citation type="journal article" date="2021" name="G3 (Bethesda)">
        <title>Aegilops tauschii genome assembly Aet v5.0 features greater sequence contiguity and improved annotation.</title>
        <authorList>
            <person name="Wang L."/>
            <person name="Zhu T."/>
            <person name="Rodriguez J.C."/>
            <person name="Deal K.R."/>
            <person name="Dubcovsky J."/>
            <person name="McGuire P.E."/>
            <person name="Lux T."/>
            <person name="Spannagl M."/>
            <person name="Mayer K.F.X."/>
            <person name="Baldrich P."/>
            <person name="Meyers B.C."/>
            <person name="Huo N."/>
            <person name="Gu Y.Q."/>
            <person name="Zhou H."/>
            <person name="Devos K.M."/>
            <person name="Bennetzen J.L."/>
            <person name="Unver T."/>
            <person name="Budak H."/>
            <person name="Gulick P.J."/>
            <person name="Galiba G."/>
            <person name="Kalapos B."/>
            <person name="Nelson D.R."/>
            <person name="Li P."/>
            <person name="You F.M."/>
            <person name="Luo M.C."/>
            <person name="Dvorak J."/>
        </authorList>
    </citation>
    <scope>NUCLEOTIDE SEQUENCE [LARGE SCALE GENOMIC DNA]</scope>
    <source>
        <strain evidence="11">cv. AL8/78</strain>
    </source>
</reference>
<evidence type="ECO:0000259" key="8">
    <source>
        <dbReference type="Pfam" id="PF00931"/>
    </source>
</evidence>
<feature type="region of interest" description="Disordered" evidence="7">
    <location>
        <begin position="410"/>
        <end position="442"/>
    </location>
</feature>
<evidence type="ECO:0000259" key="10">
    <source>
        <dbReference type="Pfam" id="PF23598"/>
    </source>
</evidence>
<feature type="domain" description="Disease resistance R13L4/SHOC-2-like LRR" evidence="10">
    <location>
        <begin position="779"/>
        <end position="881"/>
    </location>
</feature>
<evidence type="ECO:0000256" key="5">
    <source>
        <dbReference type="ARBA" id="ARBA00022821"/>
    </source>
</evidence>
<dbReference type="Pfam" id="PF18052">
    <property type="entry name" value="Rx_N"/>
    <property type="match status" value="1"/>
</dbReference>
<sequence>MEATGVSLGKAALGGALGYATSKAVEEIALQLGVERDVNFIRDELQMMQSFLMTADEEQSQNKVLATWVNQIGALAYKVEDSLMDFGLHSEKKPFWGCIPRNPGDRRRIAKEVKQLRAEVEDVSNRNLRYRLIKESSASKPTVAEEQASIAAAAMFGINEARFATLEHEKSSEVDLHQLITRNDVNLRVIAMWGTSSDLGKTSAIQKVYDDPKVLKMFGFCAWIRLMHPFSPQEFLRSLVWQFYGNYHDEVGKPEQERRVGAEILANMEKMDQRDLARMCNAELCRNSYLVVINDLVTIEEWHFIKKLFPDNKKHSRIIVSTQQAEIASLCTENPYQVSELEQLSCDQTIYLFHTKNSKQQTSMDGVRVAMHDTNDKARLATSEEKPKAMHASCSAEPISDSNIVTTTKKNTSMPTGEIQEEDQEPNNAGAEKAHNPTVRKKVDRSRTLTLADGLLCGRETEKSFVIKLVGQPDHNQGRKVISVWGMGGLGKTTLVRSIYRNQELGGWKRAWATALRPFNPEVLLRDLAWQLQNTVQEDPARATTTGVQKKNVSGMKLQELKQELARLLTEKKCLIVLDDISSTSEWELVKQCLDNAERIIVTTREKKIAEHCSREVRNMYPLGVLKYDEALDLFIKKVFKDNIVKTDLAPAIMEQARVTLQKCGGLPLAITTIEGYSRDMLGITAAELCRRYFDELLDRSMILPGEGIDQYKQKINSCQLHDMIREICVSKAREENLVFTLEERCCLSKTQGAIRHLVIGSNWKRDKDVLESMLDLSHVRSLTVFGEWRSFFISENMRFVRVLDLEDTLGFRDHHLDQIGQLRHLKYLSFRGCCNIFCLPNSFGNLRHLETLDVRGTRISELPTIITDLRKLQNLHADDYVDRFGVRVEDDIVDKYQGYIDRISTGKRCSVLLSSSHVFLRPQVLDAGLNRYDIFNLYRFQERNLDGIILPKGIGKLKALHALGAVDVSGRNGNATVKEFGELTQLRKLKVGGLSYRNINELWSAIADHNQLQSLSVEIGDPNEDRNELDGCFGEGLLPP</sequence>
<proteinExistence type="inferred from homology"/>
<dbReference type="Gene3D" id="3.80.10.10">
    <property type="entry name" value="Ribonuclease Inhibitor"/>
    <property type="match status" value="1"/>
</dbReference>
<evidence type="ECO:0000259" key="9">
    <source>
        <dbReference type="Pfam" id="PF18052"/>
    </source>
</evidence>
<reference evidence="11" key="4">
    <citation type="submission" date="2019-03" db="UniProtKB">
        <authorList>
            <consortium name="EnsemblPlants"/>
        </authorList>
    </citation>
    <scope>IDENTIFICATION</scope>
</reference>
<evidence type="ECO:0000256" key="7">
    <source>
        <dbReference type="SAM" id="MobiDB-lite"/>
    </source>
</evidence>
<dbReference type="InterPro" id="IPR044974">
    <property type="entry name" value="Disease_R_plants"/>
</dbReference>
<dbReference type="Gene3D" id="1.20.5.4130">
    <property type="match status" value="1"/>
</dbReference>
<evidence type="ECO:0000256" key="3">
    <source>
        <dbReference type="ARBA" id="ARBA00022737"/>
    </source>
</evidence>
<protein>
    <recommendedName>
        <fullName evidence="13">Disease resistance protein RPM1</fullName>
    </recommendedName>
</protein>
<dbReference type="CDD" id="cd14798">
    <property type="entry name" value="RX-CC_like"/>
    <property type="match status" value="1"/>
</dbReference>
<dbReference type="GO" id="GO:0098542">
    <property type="term" value="P:defense response to other organism"/>
    <property type="evidence" value="ECO:0007669"/>
    <property type="project" value="TreeGrafter"/>
</dbReference>
<evidence type="ECO:0000256" key="2">
    <source>
        <dbReference type="ARBA" id="ARBA00022614"/>
    </source>
</evidence>
<dbReference type="InterPro" id="IPR027417">
    <property type="entry name" value="P-loop_NTPase"/>
</dbReference>
<evidence type="ECO:0000256" key="4">
    <source>
        <dbReference type="ARBA" id="ARBA00022741"/>
    </source>
</evidence>
<name>A0A453MS66_AEGTS</name>
<keyword evidence="2" id="KW-0433">Leucine-rich repeat</keyword>
<dbReference type="InterPro" id="IPR002182">
    <property type="entry name" value="NB-ARC"/>
</dbReference>
<dbReference type="GO" id="GO:0043531">
    <property type="term" value="F:ADP binding"/>
    <property type="evidence" value="ECO:0007669"/>
    <property type="project" value="InterPro"/>
</dbReference>
<feature type="domain" description="NB-ARC" evidence="8">
    <location>
        <begin position="474"/>
        <end position="643"/>
    </location>
</feature>
<dbReference type="SUPFAM" id="SSF52047">
    <property type="entry name" value="RNI-like"/>
    <property type="match status" value="1"/>
</dbReference>
<dbReference type="SUPFAM" id="SSF52540">
    <property type="entry name" value="P-loop containing nucleoside triphosphate hydrolases"/>
    <property type="match status" value="2"/>
</dbReference>
<reference evidence="12" key="2">
    <citation type="journal article" date="2017" name="Nat. Plants">
        <title>The Aegilops tauschii genome reveals multiple impacts of transposons.</title>
        <authorList>
            <person name="Zhao G."/>
            <person name="Zou C."/>
            <person name="Li K."/>
            <person name="Wang K."/>
            <person name="Li T."/>
            <person name="Gao L."/>
            <person name="Zhang X."/>
            <person name="Wang H."/>
            <person name="Yang Z."/>
            <person name="Liu X."/>
            <person name="Jiang W."/>
            <person name="Mao L."/>
            <person name="Kong X."/>
            <person name="Jiao Y."/>
            <person name="Jia J."/>
        </authorList>
    </citation>
    <scope>NUCLEOTIDE SEQUENCE [LARGE SCALE GENOMIC DNA]</scope>
    <source>
        <strain evidence="12">cv. AL8/78</strain>
    </source>
</reference>
<keyword evidence="3" id="KW-0677">Repeat</keyword>
<dbReference type="PANTHER" id="PTHR23155:SF1114">
    <property type="entry name" value="OS02G0475500 PROTEIN"/>
    <property type="match status" value="1"/>
</dbReference>
<dbReference type="Gramene" id="AET6Gv20055800.8">
    <property type="protein sequence ID" value="AET6Gv20055800.8"/>
    <property type="gene ID" value="AET6Gv20055800"/>
</dbReference>
<evidence type="ECO:0008006" key="13">
    <source>
        <dbReference type="Google" id="ProtNLM"/>
    </source>
</evidence>
<dbReference type="AlphaFoldDB" id="A0A453MS66"/>
<evidence type="ECO:0000256" key="1">
    <source>
        <dbReference type="ARBA" id="ARBA00008894"/>
    </source>
</evidence>
<keyword evidence="4" id="KW-0547">Nucleotide-binding</keyword>
<keyword evidence="5" id="KW-0611">Plant defense</keyword>
<feature type="domain" description="Disease resistance N-terminal" evidence="9">
    <location>
        <begin position="14"/>
        <end position="94"/>
    </location>
</feature>
<dbReference type="InterPro" id="IPR041118">
    <property type="entry name" value="Rx_N"/>
</dbReference>
<dbReference type="Gene3D" id="3.40.50.300">
    <property type="entry name" value="P-loop containing nucleotide triphosphate hydrolases"/>
    <property type="match status" value="2"/>
</dbReference>